<keyword evidence="1" id="KW-1133">Transmembrane helix</keyword>
<feature type="transmembrane region" description="Helical" evidence="1">
    <location>
        <begin position="12"/>
        <end position="38"/>
    </location>
</feature>
<keyword evidence="1" id="KW-0472">Membrane</keyword>
<accession>A0A317ZJ77</accession>
<organism evidence="2 3">
    <name type="scientific">Coraliomargarita sinensis</name>
    <dbReference type="NCBI Taxonomy" id="2174842"/>
    <lineage>
        <taxon>Bacteria</taxon>
        <taxon>Pseudomonadati</taxon>
        <taxon>Verrucomicrobiota</taxon>
        <taxon>Opitutia</taxon>
        <taxon>Puniceicoccales</taxon>
        <taxon>Coraliomargaritaceae</taxon>
        <taxon>Coraliomargarita</taxon>
    </lineage>
</organism>
<sequence length="113" mass="12449">MSNLCSRSLFQLFTFTMWGMAIIGSLLLLSGLLGLVGHLPDWVSLQIMGHTVETKNDYLVFIKLTAVFSIIGLIYATLRASGRLRFVDERVVRGNQNSQPTGAGQPDNPPLKL</sequence>
<reference evidence="2 3" key="1">
    <citation type="submission" date="2018-05" db="EMBL/GenBank/DDBJ databases">
        <title>Coraliomargarita sinensis sp. nov., isolated from a marine solar saltern.</title>
        <authorList>
            <person name="Zhou L.Y."/>
        </authorList>
    </citation>
    <scope>NUCLEOTIDE SEQUENCE [LARGE SCALE GENOMIC DNA]</scope>
    <source>
        <strain evidence="2 3">WN38</strain>
    </source>
</reference>
<comment type="caution">
    <text evidence="2">The sequence shown here is derived from an EMBL/GenBank/DDBJ whole genome shotgun (WGS) entry which is preliminary data.</text>
</comment>
<dbReference type="InParanoid" id="A0A317ZJ77"/>
<protein>
    <submittedName>
        <fullName evidence="2">Uncharacterized protein</fullName>
    </submittedName>
</protein>
<proteinExistence type="predicted"/>
<dbReference type="AlphaFoldDB" id="A0A317ZJ77"/>
<dbReference type="RefSeq" id="WP_110129725.1">
    <property type="nucleotide sequence ID" value="NZ_QHJQ01000001.1"/>
</dbReference>
<evidence type="ECO:0000313" key="2">
    <source>
        <dbReference type="EMBL" id="PXA05646.1"/>
    </source>
</evidence>
<dbReference type="Proteomes" id="UP000247099">
    <property type="component" value="Unassembled WGS sequence"/>
</dbReference>
<evidence type="ECO:0000256" key="1">
    <source>
        <dbReference type="SAM" id="Phobius"/>
    </source>
</evidence>
<keyword evidence="1" id="KW-0812">Transmembrane</keyword>
<evidence type="ECO:0000313" key="3">
    <source>
        <dbReference type="Proteomes" id="UP000247099"/>
    </source>
</evidence>
<dbReference type="EMBL" id="QHJQ01000001">
    <property type="protein sequence ID" value="PXA05646.1"/>
    <property type="molecule type" value="Genomic_DNA"/>
</dbReference>
<gene>
    <name evidence="2" type="ORF">DDZ13_01870</name>
</gene>
<keyword evidence="3" id="KW-1185">Reference proteome</keyword>
<name>A0A317ZJ77_9BACT</name>
<feature type="transmembrane region" description="Helical" evidence="1">
    <location>
        <begin position="58"/>
        <end position="78"/>
    </location>
</feature>